<feature type="region of interest" description="Disordered" evidence="2">
    <location>
        <begin position="790"/>
        <end position="823"/>
    </location>
</feature>
<evidence type="ECO:0000313" key="4">
    <source>
        <dbReference type="Proteomes" id="UP001458880"/>
    </source>
</evidence>
<proteinExistence type="predicted"/>
<evidence type="ECO:0000313" key="3">
    <source>
        <dbReference type="EMBL" id="KAK9712851.1"/>
    </source>
</evidence>
<organism evidence="3 4">
    <name type="scientific">Popillia japonica</name>
    <name type="common">Japanese beetle</name>
    <dbReference type="NCBI Taxonomy" id="7064"/>
    <lineage>
        <taxon>Eukaryota</taxon>
        <taxon>Metazoa</taxon>
        <taxon>Ecdysozoa</taxon>
        <taxon>Arthropoda</taxon>
        <taxon>Hexapoda</taxon>
        <taxon>Insecta</taxon>
        <taxon>Pterygota</taxon>
        <taxon>Neoptera</taxon>
        <taxon>Endopterygota</taxon>
        <taxon>Coleoptera</taxon>
        <taxon>Polyphaga</taxon>
        <taxon>Scarabaeiformia</taxon>
        <taxon>Scarabaeidae</taxon>
        <taxon>Rutelinae</taxon>
        <taxon>Popillia</taxon>
    </lineage>
</organism>
<accession>A0AAW1K591</accession>
<name>A0AAW1K591_POPJA</name>
<protein>
    <submittedName>
        <fullName evidence="3">Uncharacterized protein</fullName>
    </submittedName>
</protein>
<feature type="region of interest" description="Disordered" evidence="2">
    <location>
        <begin position="871"/>
        <end position="907"/>
    </location>
</feature>
<feature type="coiled-coil region" evidence="1">
    <location>
        <begin position="101"/>
        <end position="128"/>
    </location>
</feature>
<gene>
    <name evidence="3" type="ORF">QE152_g24691</name>
</gene>
<sequence length="1048" mass="119174">MYKYNHSTHQYIHCGIDIQDSVIHVTDEPEPRGNEQITNPTSNNINVISSEKRTRRKQSLLIRRDTSPIIHPKLAESSDNAIQRRKKQKKYLSNILDRPLLPKDADQKDEHEKKVNKYEEQMKRLDLEQRIAKFEQIFQTMRTPSTANLFTPSSLIQQKLTEILGKNIGGDVQFRLIPWDILVTKYESSSLQLWHSTYFKKPRIIATDNNTIPKHFVNVRNYENISNKEKIKADVIRWLVTKQVPVSNSKENIFVIVQLTKTHCELCGLWEKKQNNQSDKMVLISQPYAENRMYSIVKKIMFSKCKFGKQMLFDPNVSDDAKKIPAVSAYLPQISSNSKWRMIKLNSDFSVLSLHRNKYAIKYSDLQKVMKMAKETGFTIVLKTSEVETNYPHPDFGMYASPDCEDIIFIGPYYHNEDHDITTLRYANRELIRTEVFCKMRGQTPACSGVWLYQLSITPPAVDNLQTIDLTECESDHESKKRREISAASTSPLTTNTESVLICDKQKTIPTKKNRKSKNPPLITSTDLLKYESNADDYTVRPIFYMFMPEEAGSNNFSAESKVYFVPNVPKMGYIVGYRKPDQVIIFWPSLKYVVNFPNVSEAIMYIQRELNSCFIKSPSFQIFVDVEFDVENSEIEIFNWDLLKGYYIVSPSGVIPLLEVTKSTLKLLNLTLEEVENLAKLVAQRKIFDKCYELARKLFRPSKVGKPKNTSEILEMIMSEIKHQEAIEHKLLICQSKLTDKRQSLRLQCTAVIKELQPLVNEKMQKAMRKILSFNKVLVEKSTKSNGNDVICLDGDSEEDNSKDNCTTNTEEELVSTSTTTSNTNFPFIPKISVKRIQDLKEPSGSTSKTHGSSKTLSVKSFSILKNKTSSTETSSTGVNSKSTHSDSSVTLTQADTSLIMRPPDNSVSTNNCKTFTIKRSILNKKCSKFVIKTSNGKYMTIRAEDLKELPVKKLQPIAPNDPVISKLSMSTKRILMPAKTNGLLKVNLSDKPSFSDCKVVSTNVVDIGQTGSLQCNSTTSSPPALSILPTASSTLSLSLLPNKQQT</sequence>
<comment type="caution">
    <text evidence="3">The sequence shown here is derived from an EMBL/GenBank/DDBJ whole genome shotgun (WGS) entry which is preliminary data.</text>
</comment>
<feature type="compositionally biased region" description="Polar residues" evidence="2">
    <location>
        <begin position="879"/>
        <end position="898"/>
    </location>
</feature>
<dbReference type="EMBL" id="JASPKY010000256">
    <property type="protein sequence ID" value="KAK9712851.1"/>
    <property type="molecule type" value="Genomic_DNA"/>
</dbReference>
<evidence type="ECO:0000256" key="2">
    <source>
        <dbReference type="SAM" id="MobiDB-lite"/>
    </source>
</evidence>
<evidence type="ECO:0000256" key="1">
    <source>
        <dbReference type="SAM" id="Coils"/>
    </source>
</evidence>
<dbReference type="Proteomes" id="UP001458880">
    <property type="component" value="Unassembled WGS sequence"/>
</dbReference>
<keyword evidence="4" id="KW-1185">Reference proteome</keyword>
<keyword evidence="1" id="KW-0175">Coiled coil</keyword>
<dbReference type="AlphaFoldDB" id="A0AAW1K591"/>
<reference evidence="3 4" key="1">
    <citation type="journal article" date="2024" name="BMC Genomics">
        <title>De novo assembly and annotation of Popillia japonica's genome with initial clues to its potential as an invasive pest.</title>
        <authorList>
            <person name="Cucini C."/>
            <person name="Boschi S."/>
            <person name="Funari R."/>
            <person name="Cardaioli E."/>
            <person name="Iannotti N."/>
            <person name="Marturano G."/>
            <person name="Paoli F."/>
            <person name="Bruttini M."/>
            <person name="Carapelli A."/>
            <person name="Frati F."/>
            <person name="Nardi F."/>
        </authorList>
    </citation>
    <scope>NUCLEOTIDE SEQUENCE [LARGE SCALE GENOMIC DNA]</scope>
    <source>
        <strain evidence="3">DMR45628</strain>
    </source>
</reference>